<name>A0A139AVJ3_GONPJ</name>
<dbReference type="EMBL" id="KQ965734">
    <property type="protein sequence ID" value="KXS20724.1"/>
    <property type="molecule type" value="Genomic_DNA"/>
</dbReference>
<evidence type="ECO:0000313" key="3">
    <source>
        <dbReference type="Proteomes" id="UP000070544"/>
    </source>
</evidence>
<gene>
    <name evidence="2" type="ORF">M427DRAFT_51703</name>
</gene>
<dbReference type="Proteomes" id="UP000070544">
    <property type="component" value="Unassembled WGS sequence"/>
</dbReference>
<protein>
    <submittedName>
        <fullName evidence="2">Uncharacterized protein</fullName>
    </submittedName>
</protein>
<keyword evidence="3" id="KW-1185">Reference proteome</keyword>
<keyword evidence="1" id="KW-1133">Transmembrane helix</keyword>
<organism evidence="2 3">
    <name type="scientific">Gonapodya prolifera (strain JEL478)</name>
    <name type="common">Monoblepharis prolifera</name>
    <dbReference type="NCBI Taxonomy" id="1344416"/>
    <lineage>
        <taxon>Eukaryota</taxon>
        <taxon>Fungi</taxon>
        <taxon>Fungi incertae sedis</taxon>
        <taxon>Chytridiomycota</taxon>
        <taxon>Chytridiomycota incertae sedis</taxon>
        <taxon>Monoblepharidomycetes</taxon>
        <taxon>Monoblepharidales</taxon>
        <taxon>Gonapodyaceae</taxon>
        <taxon>Gonapodya</taxon>
    </lineage>
</organism>
<reference evidence="2 3" key="1">
    <citation type="journal article" date="2015" name="Genome Biol. Evol.">
        <title>Phylogenomic analyses indicate that early fungi evolved digesting cell walls of algal ancestors of land plants.</title>
        <authorList>
            <person name="Chang Y."/>
            <person name="Wang S."/>
            <person name="Sekimoto S."/>
            <person name="Aerts A.L."/>
            <person name="Choi C."/>
            <person name="Clum A."/>
            <person name="LaButti K.M."/>
            <person name="Lindquist E.A."/>
            <person name="Yee Ngan C."/>
            <person name="Ohm R.A."/>
            <person name="Salamov A.A."/>
            <person name="Grigoriev I.V."/>
            <person name="Spatafora J.W."/>
            <person name="Berbee M.L."/>
        </authorList>
    </citation>
    <scope>NUCLEOTIDE SEQUENCE [LARGE SCALE GENOMIC DNA]</scope>
    <source>
        <strain evidence="2 3">JEL478</strain>
    </source>
</reference>
<proteinExistence type="predicted"/>
<keyword evidence="1" id="KW-0472">Membrane</keyword>
<evidence type="ECO:0000313" key="2">
    <source>
        <dbReference type="EMBL" id="KXS20724.1"/>
    </source>
</evidence>
<evidence type="ECO:0000256" key="1">
    <source>
        <dbReference type="SAM" id="Phobius"/>
    </source>
</evidence>
<sequence>MSGPTNSDLKQMQLSWHAECCPLGIYYAPIGASLGAGASYFISRSSKMDWKAKMASLVVSSVLAAMAAHQYGVDSCVRTKARAFRIERLEARERALLEDKVME</sequence>
<keyword evidence="1" id="KW-0812">Transmembrane</keyword>
<accession>A0A139AVJ3</accession>
<dbReference type="AlphaFoldDB" id="A0A139AVJ3"/>
<feature type="transmembrane region" description="Helical" evidence="1">
    <location>
        <begin position="24"/>
        <end position="42"/>
    </location>
</feature>